<dbReference type="EMBL" id="JABAFN010000010">
    <property type="protein sequence ID" value="NME21911.1"/>
    <property type="molecule type" value="Genomic_DNA"/>
</dbReference>
<gene>
    <name evidence="1" type="ORF">HF865_04225</name>
</gene>
<dbReference type="AlphaFoldDB" id="A0AAW9ZFM3"/>
<organism evidence="1 2">
    <name type="scientific">Limosilactobacillus reuteri</name>
    <name type="common">Lactobacillus reuteri</name>
    <dbReference type="NCBI Taxonomy" id="1598"/>
    <lineage>
        <taxon>Bacteria</taxon>
        <taxon>Bacillati</taxon>
        <taxon>Bacillota</taxon>
        <taxon>Bacilli</taxon>
        <taxon>Lactobacillales</taxon>
        <taxon>Lactobacillaceae</taxon>
        <taxon>Limosilactobacillus</taxon>
    </lineage>
</organism>
<evidence type="ECO:0000313" key="1">
    <source>
        <dbReference type="EMBL" id="NME21911.1"/>
    </source>
</evidence>
<dbReference type="InterPro" id="IPR025591">
    <property type="entry name" value="RloB"/>
</dbReference>
<proteinExistence type="predicted"/>
<name>A0AAW9ZFM3_LIMRT</name>
<reference evidence="1 2" key="1">
    <citation type="submission" date="2020-04" db="EMBL/GenBank/DDBJ databases">
        <authorList>
            <person name="Hitch T.C.A."/>
            <person name="Wylensek D."/>
            <person name="Clavel T."/>
        </authorList>
    </citation>
    <scope>NUCLEOTIDE SEQUENCE [LARGE SCALE GENOMIC DNA]</scope>
    <source>
        <strain evidence="1 2">WCA-386-APC-4I</strain>
    </source>
</reference>
<protein>
    <submittedName>
        <fullName evidence="1">RloB domain-containing protein</fullName>
    </submittedName>
</protein>
<comment type="caution">
    <text evidence="1">The sequence shown here is derived from an EMBL/GenBank/DDBJ whole genome shotgun (WGS) entry which is preliminary data.</text>
</comment>
<accession>A0AAW9ZFM3</accession>
<dbReference type="RefSeq" id="WP_170090703.1">
    <property type="nucleotide sequence ID" value="NZ_JABAFN010000010.1"/>
</dbReference>
<dbReference type="Proteomes" id="UP000587270">
    <property type="component" value="Unassembled WGS sequence"/>
</dbReference>
<dbReference type="Pfam" id="PF13707">
    <property type="entry name" value="RloB"/>
    <property type="match status" value="1"/>
</dbReference>
<evidence type="ECO:0000313" key="2">
    <source>
        <dbReference type="Proteomes" id="UP000587270"/>
    </source>
</evidence>
<sequence>MGRKSKKLSARPAIGIYCEGESEVQYFTMLSQKYNKKNVRSQKLTIKPLKKSGKKLIEAANLQKQANKQVKAYVIFDRDTEYIDKEHIRKLKECEKLAKKYNITILFSSINFEIWILMHYESVMRSYTKRELYEKLSGKNYFNRDYKKFKGSSYRPYLFDKVNNAIVNAANLYKRHDEIEKDDPYTNIHLYLKEIFNIDVF</sequence>